<evidence type="ECO:0000313" key="1">
    <source>
        <dbReference type="EMBL" id="CAF1361743.1"/>
    </source>
</evidence>
<keyword evidence="3" id="KW-1185">Reference proteome</keyword>
<dbReference type="Proteomes" id="UP000681722">
    <property type="component" value="Unassembled WGS sequence"/>
</dbReference>
<dbReference type="InterPro" id="IPR011990">
    <property type="entry name" value="TPR-like_helical_dom_sf"/>
</dbReference>
<dbReference type="EMBL" id="CAJOBC010070423">
    <property type="protein sequence ID" value="CAF4240680.1"/>
    <property type="molecule type" value="Genomic_DNA"/>
</dbReference>
<evidence type="ECO:0000313" key="3">
    <source>
        <dbReference type="Proteomes" id="UP000663829"/>
    </source>
</evidence>
<organism evidence="1 3">
    <name type="scientific">Didymodactylos carnosus</name>
    <dbReference type="NCBI Taxonomy" id="1234261"/>
    <lineage>
        <taxon>Eukaryota</taxon>
        <taxon>Metazoa</taxon>
        <taxon>Spiralia</taxon>
        <taxon>Gnathifera</taxon>
        <taxon>Rotifera</taxon>
        <taxon>Eurotatoria</taxon>
        <taxon>Bdelloidea</taxon>
        <taxon>Philodinida</taxon>
        <taxon>Philodinidae</taxon>
        <taxon>Didymodactylos</taxon>
    </lineage>
</organism>
<gene>
    <name evidence="1" type="ORF">GPM918_LOCUS31417</name>
    <name evidence="2" type="ORF">SRO942_LOCUS32059</name>
</gene>
<protein>
    <recommendedName>
        <fullName evidence="4">Tetratricopeptide repeat protein</fullName>
    </recommendedName>
</protein>
<dbReference type="AlphaFoldDB" id="A0A815HZS3"/>
<accession>A0A815HZS3</accession>
<sequence length="125" mass="14865">VYNMEEKLEQVYLIGKENIFIEFNQFKNEIIQMLDSHNIFGLITEPGELIKLVKLYLDNKKYLEAQRCYNKIIDEFPDNAEIAHYYKAYCIINLEGGERDGKFKVKKHLKSSLKLLETRRNTKQT</sequence>
<dbReference type="Gene3D" id="1.25.40.10">
    <property type="entry name" value="Tetratricopeptide repeat domain"/>
    <property type="match status" value="1"/>
</dbReference>
<dbReference type="EMBL" id="CAJNOQ010015450">
    <property type="protein sequence ID" value="CAF1361743.1"/>
    <property type="molecule type" value="Genomic_DNA"/>
</dbReference>
<evidence type="ECO:0000313" key="2">
    <source>
        <dbReference type="EMBL" id="CAF4240680.1"/>
    </source>
</evidence>
<comment type="caution">
    <text evidence="1">The sequence shown here is derived from an EMBL/GenBank/DDBJ whole genome shotgun (WGS) entry which is preliminary data.</text>
</comment>
<dbReference type="Proteomes" id="UP000663829">
    <property type="component" value="Unassembled WGS sequence"/>
</dbReference>
<name>A0A815HZS3_9BILA</name>
<reference evidence="1" key="1">
    <citation type="submission" date="2021-02" db="EMBL/GenBank/DDBJ databases">
        <authorList>
            <person name="Nowell W R."/>
        </authorList>
    </citation>
    <scope>NUCLEOTIDE SEQUENCE</scope>
</reference>
<evidence type="ECO:0008006" key="4">
    <source>
        <dbReference type="Google" id="ProtNLM"/>
    </source>
</evidence>
<proteinExistence type="predicted"/>
<feature type="non-terminal residue" evidence="1">
    <location>
        <position position="1"/>
    </location>
</feature>
<dbReference type="SUPFAM" id="SSF48452">
    <property type="entry name" value="TPR-like"/>
    <property type="match status" value="1"/>
</dbReference>